<dbReference type="OrthoDB" id="791981at2"/>
<organism evidence="3 4">
    <name type="scientific">Zhouia amylolytica</name>
    <dbReference type="NCBI Taxonomy" id="376730"/>
    <lineage>
        <taxon>Bacteria</taxon>
        <taxon>Pseudomonadati</taxon>
        <taxon>Bacteroidota</taxon>
        <taxon>Flavobacteriia</taxon>
        <taxon>Flavobacteriales</taxon>
        <taxon>Flavobacteriaceae</taxon>
        <taxon>Zhouia</taxon>
    </lineage>
</organism>
<dbReference type="AlphaFoldDB" id="A0A1I6VKJ8"/>
<feature type="domain" description="Glycosyltransferase subfamily 4-like N-terminal" evidence="2">
    <location>
        <begin position="18"/>
        <end position="173"/>
    </location>
</feature>
<gene>
    <name evidence="3" type="ORF">SAMN04487906_3175</name>
</gene>
<evidence type="ECO:0000259" key="2">
    <source>
        <dbReference type="Pfam" id="PF13439"/>
    </source>
</evidence>
<dbReference type="InterPro" id="IPR001296">
    <property type="entry name" value="Glyco_trans_1"/>
</dbReference>
<dbReference type="RefSeq" id="WP_074980065.1">
    <property type="nucleotide sequence ID" value="NZ_FPAG01000010.1"/>
</dbReference>
<accession>A0A1I6VKJ8</accession>
<evidence type="ECO:0000313" key="4">
    <source>
        <dbReference type="Proteomes" id="UP000183209"/>
    </source>
</evidence>
<name>A0A1I6VKJ8_9FLAO</name>
<dbReference type="Gene3D" id="3.40.50.2000">
    <property type="entry name" value="Glycogen Phosphorylase B"/>
    <property type="match status" value="2"/>
</dbReference>
<dbReference type="SUPFAM" id="SSF53756">
    <property type="entry name" value="UDP-Glycosyltransferase/glycogen phosphorylase"/>
    <property type="match status" value="1"/>
</dbReference>
<sequence length="358" mass="40879">MNKEKIKIVFVIPSLVAGGAERVISFVSQHISKDKFEVRLLVIGFKKDTVYTVKNVQVDYLDQERVLYAIPKIIQYFTRYKPNIVVSSISHLNTVMALVSPYFRNVKFVGRESTILNQRKDKGKKRFWQRFSIFKNQHHKLDRIICQSSDMAQDLINNSQVPANKIVIINNPISKIGNLKKNLEAERDNTPSKYITIGRLTQVKGHLRLLEILSQLDDDFIYTIVGDGELKDQIFQKANDLGLQDKITHIPYTDKTDQILASNDMYLQGSYIEGFPNATLESCVAGVPVIAFNAPGGTKEIIENNINGFIVDSSKDFLKCLQAKNTWNPEQIRSSVVEKFSTDKIIKQYEDLFIEINN</sequence>
<dbReference type="PANTHER" id="PTHR12526">
    <property type="entry name" value="GLYCOSYLTRANSFERASE"/>
    <property type="match status" value="1"/>
</dbReference>
<dbReference type="Proteomes" id="UP000183209">
    <property type="component" value="Unassembled WGS sequence"/>
</dbReference>
<dbReference type="GO" id="GO:0016757">
    <property type="term" value="F:glycosyltransferase activity"/>
    <property type="evidence" value="ECO:0007669"/>
    <property type="project" value="InterPro"/>
</dbReference>
<dbReference type="Pfam" id="PF13439">
    <property type="entry name" value="Glyco_transf_4"/>
    <property type="match status" value="1"/>
</dbReference>
<evidence type="ECO:0000259" key="1">
    <source>
        <dbReference type="Pfam" id="PF00534"/>
    </source>
</evidence>
<dbReference type="PANTHER" id="PTHR12526:SF630">
    <property type="entry name" value="GLYCOSYLTRANSFERASE"/>
    <property type="match status" value="1"/>
</dbReference>
<dbReference type="EMBL" id="FPAG01000010">
    <property type="protein sequence ID" value="SFT14187.1"/>
    <property type="molecule type" value="Genomic_DNA"/>
</dbReference>
<keyword evidence="3" id="KW-0808">Transferase</keyword>
<feature type="domain" description="Glycosyl transferase family 1" evidence="1">
    <location>
        <begin position="187"/>
        <end position="314"/>
    </location>
</feature>
<proteinExistence type="predicted"/>
<protein>
    <submittedName>
        <fullName evidence="3">Glycosyltransferase involved in cell wall bisynthesis</fullName>
    </submittedName>
</protein>
<reference evidence="3 4" key="1">
    <citation type="submission" date="2016-10" db="EMBL/GenBank/DDBJ databases">
        <authorList>
            <person name="de Groot N.N."/>
        </authorList>
    </citation>
    <scope>NUCLEOTIDE SEQUENCE [LARGE SCALE GENOMIC DNA]</scope>
    <source>
        <strain evidence="3 4">CGMCC 1.6114</strain>
    </source>
</reference>
<evidence type="ECO:0000313" key="3">
    <source>
        <dbReference type="EMBL" id="SFT14187.1"/>
    </source>
</evidence>
<dbReference type="Pfam" id="PF00534">
    <property type="entry name" value="Glycos_transf_1"/>
    <property type="match status" value="1"/>
</dbReference>
<dbReference type="InterPro" id="IPR028098">
    <property type="entry name" value="Glyco_trans_4-like_N"/>
</dbReference>